<keyword evidence="4 6" id="KW-1133">Transmembrane helix</keyword>
<proteinExistence type="predicted"/>
<dbReference type="Proteomes" id="UP001162135">
    <property type="component" value="Unassembled WGS sequence"/>
</dbReference>
<feature type="transmembrane region" description="Helical" evidence="6">
    <location>
        <begin position="185"/>
        <end position="204"/>
    </location>
</feature>
<evidence type="ECO:0000313" key="8">
    <source>
        <dbReference type="Proteomes" id="UP001162135"/>
    </source>
</evidence>
<dbReference type="InterPro" id="IPR002528">
    <property type="entry name" value="MATE_fam"/>
</dbReference>
<organism evidence="7 8">
    <name type="scientific">Salinicola acroporae</name>
    <dbReference type="NCBI Taxonomy" id="1541440"/>
    <lineage>
        <taxon>Bacteria</taxon>
        <taxon>Pseudomonadati</taxon>
        <taxon>Pseudomonadota</taxon>
        <taxon>Gammaproteobacteria</taxon>
        <taxon>Oceanospirillales</taxon>
        <taxon>Halomonadaceae</taxon>
        <taxon>Salinicola</taxon>
    </lineage>
</organism>
<feature type="transmembrane region" description="Helical" evidence="6">
    <location>
        <begin position="78"/>
        <end position="98"/>
    </location>
</feature>
<keyword evidence="2" id="KW-1003">Cell membrane</keyword>
<keyword evidence="3 6" id="KW-0812">Transmembrane</keyword>
<dbReference type="InterPro" id="IPR050833">
    <property type="entry name" value="Poly_Biosynth_Transport"/>
</dbReference>
<keyword evidence="5 6" id="KW-0472">Membrane</keyword>
<dbReference type="PANTHER" id="PTHR30250:SF11">
    <property type="entry name" value="O-ANTIGEN TRANSPORTER-RELATED"/>
    <property type="match status" value="1"/>
</dbReference>
<feature type="transmembrane region" description="Helical" evidence="6">
    <location>
        <begin position="119"/>
        <end position="139"/>
    </location>
</feature>
<evidence type="ECO:0000256" key="5">
    <source>
        <dbReference type="ARBA" id="ARBA00023136"/>
    </source>
</evidence>
<sequence>MPAGDSPDGAVVAPSSRRAAYRRGNTEALPHRGEFFATAQSFIVLNLSMFLQQVVAMLIAGALLSHADLGLFKSAERVGMVISFILLVINAVFPPRFAQLFHRGEHEALGRLARQSSMVAAGMATPLAIVCLLFPEWVLGWFGPEFREAASLLRIVVIGHLVNVSFGSVGFLLTMTGREKVMRNISLVCSALGLLAFVVLIPLWGAVGAAISLAMVLGMQNLVAACFVWRRMGIVMLPIRR</sequence>
<name>A0ABT6I6Z0_9GAMM</name>
<evidence type="ECO:0000256" key="1">
    <source>
        <dbReference type="ARBA" id="ARBA00004651"/>
    </source>
</evidence>
<reference evidence="7" key="2">
    <citation type="submission" date="2017-11" db="EMBL/GenBank/DDBJ databases">
        <authorList>
            <person name="Das S.K."/>
        </authorList>
    </citation>
    <scope>NUCLEOTIDE SEQUENCE</scope>
    <source>
        <strain evidence="7">S4-41</strain>
    </source>
</reference>
<evidence type="ECO:0000313" key="7">
    <source>
        <dbReference type="EMBL" id="MDH4573253.1"/>
    </source>
</evidence>
<evidence type="ECO:0000256" key="3">
    <source>
        <dbReference type="ARBA" id="ARBA00022692"/>
    </source>
</evidence>
<evidence type="ECO:0000256" key="2">
    <source>
        <dbReference type="ARBA" id="ARBA00022475"/>
    </source>
</evidence>
<evidence type="ECO:0000256" key="4">
    <source>
        <dbReference type="ARBA" id="ARBA00022989"/>
    </source>
</evidence>
<keyword evidence="8" id="KW-1185">Reference proteome</keyword>
<dbReference type="EMBL" id="PGFS01000001">
    <property type="protein sequence ID" value="MDH4573253.1"/>
    <property type="molecule type" value="Genomic_DNA"/>
</dbReference>
<dbReference type="PANTHER" id="PTHR30250">
    <property type="entry name" value="PST FAMILY PREDICTED COLANIC ACID TRANSPORTER"/>
    <property type="match status" value="1"/>
</dbReference>
<gene>
    <name evidence="7" type="ORF">CUR86_12925</name>
</gene>
<feature type="transmembrane region" description="Helical" evidence="6">
    <location>
        <begin position="151"/>
        <end position="173"/>
    </location>
</feature>
<feature type="transmembrane region" description="Helical" evidence="6">
    <location>
        <begin position="42"/>
        <end position="66"/>
    </location>
</feature>
<feature type="transmembrane region" description="Helical" evidence="6">
    <location>
        <begin position="210"/>
        <end position="229"/>
    </location>
</feature>
<comment type="subcellular location">
    <subcellularLocation>
        <location evidence="1">Cell membrane</location>
        <topology evidence="1">Multi-pass membrane protein</topology>
    </subcellularLocation>
</comment>
<comment type="caution">
    <text evidence="7">The sequence shown here is derived from an EMBL/GenBank/DDBJ whole genome shotgun (WGS) entry which is preliminary data.</text>
</comment>
<accession>A0ABT6I6Z0</accession>
<evidence type="ECO:0008006" key="9">
    <source>
        <dbReference type="Google" id="ProtNLM"/>
    </source>
</evidence>
<protein>
    <recommendedName>
        <fullName evidence="9">Polysaccharide biosynthesis protein C-terminal domain-containing protein</fullName>
    </recommendedName>
</protein>
<evidence type="ECO:0000256" key="6">
    <source>
        <dbReference type="SAM" id="Phobius"/>
    </source>
</evidence>
<dbReference type="Pfam" id="PF01554">
    <property type="entry name" value="MatE"/>
    <property type="match status" value="1"/>
</dbReference>
<reference evidence="7" key="1">
    <citation type="journal article" date="2015" name="Antonie Van Leeuwenhoek">
        <title>Comparative 16S rRNA signatures and multilocus sequence analysis for the genus Salinicola and description of Salinicola acroporae sp. nov., isolated from coral Acropora digitifera.</title>
        <authorList>
            <person name="Lepcha R.T."/>
            <person name="Poddar A."/>
            <person name="Schumann P."/>
            <person name="Das S.K."/>
        </authorList>
    </citation>
    <scope>NUCLEOTIDE SEQUENCE</scope>
    <source>
        <strain evidence="7">S4-41</strain>
    </source>
</reference>